<keyword evidence="10" id="KW-1185">Reference proteome</keyword>
<dbReference type="PROSITE" id="PS00092">
    <property type="entry name" value="N6_MTASE"/>
    <property type="match status" value="1"/>
</dbReference>
<dbReference type="HAMAP" id="MF_01859">
    <property type="entry name" value="23SrRNA_methyltr_G"/>
    <property type="match status" value="1"/>
</dbReference>
<dbReference type="InterPro" id="IPR058679">
    <property type="entry name" value="RlmG_N"/>
</dbReference>
<dbReference type="InterPro" id="IPR046977">
    <property type="entry name" value="RsmC/RlmG"/>
</dbReference>
<evidence type="ECO:0000256" key="5">
    <source>
        <dbReference type="ARBA" id="ARBA00022691"/>
    </source>
</evidence>
<dbReference type="CDD" id="cd02440">
    <property type="entry name" value="AdoMet_MTases"/>
    <property type="match status" value="1"/>
</dbReference>
<evidence type="ECO:0000256" key="6">
    <source>
        <dbReference type="HAMAP-Rule" id="MF_01859"/>
    </source>
</evidence>
<dbReference type="Proteomes" id="UP001164472">
    <property type="component" value="Chromosome"/>
</dbReference>
<evidence type="ECO:0000256" key="2">
    <source>
        <dbReference type="ARBA" id="ARBA00022552"/>
    </source>
</evidence>
<keyword evidence="2 6" id="KW-0698">rRNA processing</keyword>
<dbReference type="InterPro" id="IPR029063">
    <property type="entry name" value="SAM-dependent_MTases_sf"/>
</dbReference>
<feature type="domain" description="Methyltransferase small" evidence="7">
    <location>
        <begin position="214"/>
        <end position="384"/>
    </location>
</feature>
<dbReference type="RefSeq" id="WP_251811721.1">
    <property type="nucleotide sequence ID" value="NZ_CP101527.1"/>
</dbReference>
<dbReference type="InterPro" id="IPR017237">
    <property type="entry name" value="RLMG"/>
</dbReference>
<keyword evidence="4 6" id="KW-0808">Transferase</keyword>
<dbReference type="EMBL" id="CP101527">
    <property type="protein sequence ID" value="UZW76537.1"/>
    <property type="molecule type" value="Genomic_DNA"/>
</dbReference>
<dbReference type="InterPro" id="IPR007848">
    <property type="entry name" value="Small_mtfrase_dom"/>
</dbReference>
<dbReference type="KEGG" id="asem:NNL22_08135"/>
<proteinExistence type="inferred from homology"/>
<name>A0A9E8KRT5_9ALTE</name>
<dbReference type="GO" id="GO:0003676">
    <property type="term" value="F:nucleic acid binding"/>
    <property type="evidence" value="ECO:0007669"/>
    <property type="project" value="InterPro"/>
</dbReference>
<evidence type="ECO:0000313" key="9">
    <source>
        <dbReference type="EMBL" id="UZW76537.1"/>
    </source>
</evidence>
<gene>
    <name evidence="6" type="primary">rlmG</name>
    <name evidence="9" type="ORF">NNL22_08135</name>
</gene>
<reference evidence="9" key="1">
    <citation type="submission" date="2022-07" db="EMBL/GenBank/DDBJ databases">
        <title>Alkalimarinus sp. nov., isolated from gut of a Alitta virens.</title>
        <authorList>
            <person name="Yang A.I."/>
            <person name="Shin N.-R."/>
        </authorList>
    </citation>
    <scope>NUCLEOTIDE SEQUENCE</scope>
    <source>
        <strain evidence="9">FA028</strain>
    </source>
</reference>
<evidence type="ECO:0000256" key="4">
    <source>
        <dbReference type="ARBA" id="ARBA00022679"/>
    </source>
</evidence>
<dbReference type="Pfam" id="PF05175">
    <property type="entry name" value="MTS"/>
    <property type="match status" value="1"/>
</dbReference>
<comment type="similarity">
    <text evidence="6">Belongs to the methyltransferase superfamily. RlmG family.</text>
</comment>
<organism evidence="9 10">
    <name type="scientific">Alkalimarinus sediminis</name>
    <dbReference type="NCBI Taxonomy" id="1632866"/>
    <lineage>
        <taxon>Bacteria</taxon>
        <taxon>Pseudomonadati</taxon>
        <taxon>Pseudomonadota</taxon>
        <taxon>Gammaproteobacteria</taxon>
        <taxon>Alteromonadales</taxon>
        <taxon>Alteromonadaceae</taxon>
        <taxon>Alkalimarinus</taxon>
    </lineage>
</organism>
<dbReference type="EC" id="2.1.1.174" evidence="6"/>
<dbReference type="AlphaFoldDB" id="A0A9E8KRT5"/>
<keyword evidence="5 6" id="KW-0949">S-adenosyl-L-methionine</keyword>
<dbReference type="Pfam" id="PF26049">
    <property type="entry name" value="RLMG_N"/>
    <property type="match status" value="1"/>
</dbReference>
<evidence type="ECO:0000259" key="8">
    <source>
        <dbReference type="Pfam" id="PF26049"/>
    </source>
</evidence>
<dbReference type="PANTHER" id="PTHR47816:SF5">
    <property type="entry name" value="RIBOSOMAL RNA LARGE SUBUNIT METHYLTRANSFERASE G"/>
    <property type="match status" value="1"/>
</dbReference>
<keyword evidence="3 6" id="KW-0489">Methyltransferase</keyword>
<dbReference type="SUPFAM" id="SSF53335">
    <property type="entry name" value="S-adenosyl-L-methionine-dependent methyltransferases"/>
    <property type="match status" value="1"/>
</dbReference>
<evidence type="ECO:0000256" key="3">
    <source>
        <dbReference type="ARBA" id="ARBA00022603"/>
    </source>
</evidence>
<feature type="domain" description="RlmG N-terminal" evidence="8">
    <location>
        <begin position="4"/>
        <end position="193"/>
    </location>
</feature>
<accession>A0A9E8KRT5</accession>
<comment type="subcellular location">
    <subcellularLocation>
        <location evidence="6">Cytoplasm</location>
    </subcellularLocation>
</comment>
<dbReference type="InterPro" id="IPR002052">
    <property type="entry name" value="DNA_methylase_N6_adenine_CS"/>
</dbReference>
<dbReference type="GO" id="GO:0052916">
    <property type="term" value="F:23S rRNA (guanine(1835)-N(2))-methyltransferase activity"/>
    <property type="evidence" value="ECO:0007669"/>
    <property type="project" value="UniProtKB-EC"/>
</dbReference>
<sequence>MSETELQTPIGVLSLKRFPIRAADRLRAWDAADELLINHLYQQPNLFGGKIRVLVFEDQFGAITCYLRKAAIEQGGSVSIDVMTDSLVSQHAIRQNLADNGVDDTHCTIQFVDNTLTPTKAYDLVVYKLPRNHGYFSDVMQRLRDCMTQSTNIVGGAMVKYLPKTVLSSLENTVGPTTTSLAAKKARLIFSDFNSSLKPANPYPTTYNIEEIGVELSNHSNVFSRDSLDIGTRLLLAVMPESDDPLTIVDLACGNGVIGVSAAQLNPNADLIFCDESNMAVASARVNVERCLPMRKTEFYHTDCLAGVAPNSVDLVLCNPPFHQQNAVSEHVGWQMFKESLQCLKSGGELWIVGNRHLGYHIKLKKLFGNATLVDSSNKFVVIKSVKR</sequence>
<evidence type="ECO:0000256" key="1">
    <source>
        <dbReference type="ARBA" id="ARBA00022490"/>
    </source>
</evidence>
<comment type="function">
    <text evidence="6">Specifically methylates the guanine in position 1835 (m2G1835) of 23S rRNA.</text>
</comment>
<keyword evidence="1 6" id="KW-0963">Cytoplasm</keyword>
<dbReference type="Gene3D" id="3.40.50.150">
    <property type="entry name" value="Vaccinia Virus protein VP39"/>
    <property type="match status" value="2"/>
</dbReference>
<protein>
    <recommendedName>
        <fullName evidence="6">Ribosomal RNA large subunit methyltransferase G</fullName>
        <ecNumber evidence="6">2.1.1.174</ecNumber>
    </recommendedName>
    <alternativeName>
        <fullName evidence="6">23S rRNA m2G1835 methyltransferase</fullName>
    </alternativeName>
    <alternativeName>
        <fullName evidence="6">rRNA (guanine-N(2)-)-methyltransferase RlmG</fullName>
    </alternativeName>
</protein>
<evidence type="ECO:0000313" key="10">
    <source>
        <dbReference type="Proteomes" id="UP001164472"/>
    </source>
</evidence>
<comment type="catalytic activity">
    <reaction evidence="6">
        <text>guanosine(1835) in 23S rRNA + S-adenosyl-L-methionine = N(2)-methylguanosine(1835) in 23S rRNA + S-adenosyl-L-homocysteine + H(+)</text>
        <dbReference type="Rhea" id="RHEA:42744"/>
        <dbReference type="Rhea" id="RHEA-COMP:10217"/>
        <dbReference type="Rhea" id="RHEA-COMP:10218"/>
        <dbReference type="ChEBI" id="CHEBI:15378"/>
        <dbReference type="ChEBI" id="CHEBI:57856"/>
        <dbReference type="ChEBI" id="CHEBI:59789"/>
        <dbReference type="ChEBI" id="CHEBI:74269"/>
        <dbReference type="ChEBI" id="CHEBI:74481"/>
        <dbReference type="EC" id="2.1.1.174"/>
    </reaction>
</comment>
<evidence type="ECO:0000259" key="7">
    <source>
        <dbReference type="Pfam" id="PF05175"/>
    </source>
</evidence>
<dbReference type="PIRSF" id="PIRSF037565">
    <property type="entry name" value="RRNA_m2G_Mtase_RsmD_prd"/>
    <property type="match status" value="1"/>
</dbReference>
<dbReference type="GO" id="GO:0005737">
    <property type="term" value="C:cytoplasm"/>
    <property type="evidence" value="ECO:0007669"/>
    <property type="project" value="UniProtKB-SubCell"/>
</dbReference>
<dbReference type="PANTHER" id="PTHR47816">
    <property type="entry name" value="RIBOSOMAL RNA SMALL SUBUNIT METHYLTRANSFERASE C"/>
    <property type="match status" value="1"/>
</dbReference>